<comment type="caution">
    <text evidence="1">The sequence shown here is derived from an EMBL/GenBank/DDBJ whole genome shotgun (WGS) entry which is preliminary data.</text>
</comment>
<evidence type="ECO:0000313" key="1">
    <source>
        <dbReference type="EMBL" id="KAH6697427.1"/>
    </source>
</evidence>
<protein>
    <submittedName>
        <fullName evidence="1">Uncharacterized protein</fullName>
    </submittedName>
</protein>
<organism evidence="1 2">
    <name type="scientific">Plectosphaerella plurivora</name>
    <dbReference type="NCBI Taxonomy" id="936078"/>
    <lineage>
        <taxon>Eukaryota</taxon>
        <taxon>Fungi</taxon>
        <taxon>Dikarya</taxon>
        <taxon>Ascomycota</taxon>
        <taxon>Pezizomycotina</taxon>
        <taxon>Sordariomycetes</taxon>
        <taxon>Hypocreomycetidae</taxon>
        <taxon>Glomerellales</taxon>
        <taxon>Plectosphaerellaceae</taxon>
        <taxon>Plectosphaerella</taxon>
    </lineage>
</organism>
<dbReference type="AlphaFoldDB" id="A0A9P9AFT6"/>
<accession>A0A9P9AFT6</accession>
<proteinExistence type="predicted"/>
<dbReference type="EMBL" id="JAGSXJ010000001">
    <property type="protein sequence ID" value="KAH6697427.1"/>
    <property type="molecule type" value="Genomic_DNA"/>
</dbReference>
<reference evidence="1" key="1">
    <citation type="journal article" date="2021" name="Nat. Commun.">
        <title>Genetic determinants of endophytism in the Arabidopsis root mycobiome.</title>
        <authorList>
            <person name="Mesny F."/>
            <person name="Miyauchi S."/>
            <person name="Thiergart T."/>
            <person name="Pickel B."/>
            <person name="Atanasova L."/>
            <person name="Karlsson M."/>
            <person name="Huettel B."/>
            <person name="Barry K.W."/>
            <person name="Haridas S."/>
            <person name="Chen C."/>
            <person name="Bauer D."/>
            <person name="Andreopoulos W."/>
            <person name="Pangilinan J."/>
            <person name="LaButti K."/>
            <person name="Riley R."/>
            <person name="Lipzen A."/>
            <person name="Clum A."/>
            <person name="Drula E."/>
            <person name="Henrissat B."/>
            <person name="Kohler A."/>
            <person name="Grigoriev I.V."/>
            <person name="Martin F.M."/>
            <person name="Hacquard S."/>
        </authorList>
    </citation>
    <scope>NUCLEOTIDE SEQUENCE</scope>
    <source>
        <strain evidence="1">MPI-SDFR-AT-0117</strain>
    </source>
</reference>
<gene>
    <name evidence="1" type="ORF">F5X68DRAFT_197291</name>
</gene>
<evidence type="ECO:0000313" key="2">
    <source>
        <dbReference type="Proteomes" id="UP000770015"/>
    </source>
</evidence>
<name>A0A9P9AFT6_9PEZI</name>
<sequence>MIYMSGRIRYDSFCLFFSLLLHRAGLYIAELAGRFWIVSGRGFYYCIARDGGTSGKEHPIFDDVLYFSGPPGAFVRVTLRGRANPTGEDTSVSYARTR</sequence>
<dbReference type="Proteomes" id="UP000770015">
    <property type="component" value="Unassembled WGS sequence"/>
</dbReference>
<keyword evidence="2" id="KW-1185">Reference proteome</keyword>